<sequence>MVASAVLVTGLPGSGKSALLTELLGDGRNGTMRAAVCVHRHARAFGLETTPLTVDTLPCVHYSEVFDFGSGCLCCSPDGDLVRLLSDLCSRQSELKLSHLFIETTGVADPNPFVRVFDNELFAQHFELRSVICVVDLQRVQSILNEPKDAGAPGAGSRGIVQLKCADILVLNHADELRKEFTTESKETRVHEVRDILLQRTGDNEAPSVLGPCSFCKLGQQALSAVFTIPRCRGHSKATSCALPAPSNFMLRFGPGPGHDAACSTACLVRSRGGVCFDAALAMLQLLLDSGQAYRIQGYLSFLPKDLEAASGGDPQVSASTFPPPLRRLWALPMVVVQGLYRGQLSIRAVTSVSAPGSALETAEKSGIPWQETAFDSAAADRGGCKIFICGATLDETALKAQMQHCAQHGFEGPVCNLEEAWPEAARAMDAMEQSVAALIRRGIGPLDVRDSDSSDSRSVAEAFAAGLALALDVAPPSRTKEAELRECRELRCSGRRRPGRRSQVTEAVEVSWKQDTGDISVFAAGSVPVVMQDLMGYGSGLRYCTSSACSPYIPLVVGSEVFCKPA</sequence>
<protein>
    <recommendedName>
        <fullName evidence="1">CobW/HypB/UreG nucleotide-binding domain-containing protein</fullName>
    </recommendedName>
</protein>
<reference evidence="2" key="1">
    <citation type="submission" date="2021-02" db="EMBL/GenBank/DDBJ databases">
        <authorList>
            <person name="Dougan E. K."/>
            <person name="Rhodes N."/>
            <person name="Thang M."/>
            <person name="Chan C."/>
        </authorList>
    </citation>
    <scope>NUCLEOTIDE SEQUENCE</scope>
</reference>
<dbReference type="GO" id="GO:0005737">
    <property type="term" value="C:cytoplasm"/>
    <property type="evidence" value="ECO:0007669"/>
    <property type="project" value="TreeGrafter"/>
</dbReference>
<evidence type="ECO:0000259" key="1">
    <source>
        <dbReference type="Pfam" id="PF02492"/>
    </source>
</evidence>
<gene>
    <name evidence="2" type="ORF">SNAT2548_LOCUS2280</name>
</gene>
<dbReference type="OrthoDB" id="448856at2759"/>
<dbReference type="AlphaFoldDB" id="A0A812I0F9"/>
<evidence type="ECO:0000313" key="2">
    <source>
        <dbReference type="EMBL" id="CAE6967475.1"/>
    </source>
</evidence>
<proteinExistence type="predicted"/>
<dbReference type="Pfam" id="PF02492">
    <property type="entry name" value="cobW"/>
    <property type="match status" value="1"/>
</dbReference>
<name>A0A812I0F9_9DINO</name>
<dbReference type="PANTHER" id="PTHR13748">
    <property type="entry name" value="COBW-RELATED"/>
    <property type="match status" value="1"/>
</dbReference>
<dbReference type="EMBL" id="CAJNDS010000128">
    <property type="protein sequence ID" value="CAE6967475.1"/>
    <property type="molecule type" value="Genomic_DNA"/>
</dbReference>
<dbReference type="InterPro" id="IPR027417">
    <property type="entry name" value="P-loop_NTPase"/>
</dbReference>
<evidence type="ECO:0000313" key="3">
    <source>
        <dbReference type="Proteomes" id="UP000604046"/>
    </source>
</evidence>
<dbReference type="PANTHER" id="PTHR13748:SF62">
    <property type="entry name" value="COBW DOMAIN-CONTAINING PROTEIN"/>
    <property type="match status" value="1"/>
</dbReference>
<organism evidence="2 3">
    <name type="scientific">Symbiodinium natans</name>
    <dbReference type="NCBI Taxonomy" id="878477"/>
    <lineage>
        <taxon>Eukaryota</taxon>
        <taxon>Sar</taxon>
        <taxon>Alveolata</taxon>
        <taxon>Dinophyceae</taxon>
        <taxon>Suessiales</taxon>
        <taxon>Symbiodiniaceae</taxon>
        <taxon>Symbiodinium</taxon>
    </lineage>
</organism>
<dbReference type="SUPFAM" id="SSF52540">
    <property type="entry name" value="P-loop containing nucleoside triphosphate hydrolases"/>
    <property type="match status" value="1"/>
</dbReference>
<dbReference type="InterPro" id="IPR003495">
    <property type="entry name" value="CobW/HypB/UreG_nucleotide-bd"/>
</dbReference>
<accession>A0A812I0F9</accession>
<keyword evidence="3" id="KW-1185">Reference proteome</keyword>
<feature type="domain" description="CobW/HypB/UreG nucleotide-binding" evidence="1">
    <location>
        <begin position="5"/>
        <end position="194"/>
    </location>
</feature>
<comment type="caution">
    <text evidence="2">The sequence shown here is derived from an EMBL/GenBank/DDBJ whole genome shotgun (WGS) entry which is preliminary data.</text>
</comment>
<dbReference type="InterPro" id="IPR051316">
    <property type="entry name" value="Zinc-reg_GTPase_activator"/>
</dbReference>
<dbReference type="Gene3D" id="3.40.50.300">
    <property type="entry name" value="P-loop containing nucleotide triphosphate hydrolases"/>
    <property type="match status" value="1"/>
</dbReference>
<dbReference type="Proteomes" id="UP000604046">
    <property type="component" value="Unassembled WGS sequence"/>
</dbReference>